<gene>
    <name evidence="1" type="ORF">HPB47_006667</name>
</gene>
<evidence type="ECO:0000313" key="1">
    <source>
        <dbReference type="EMBL" id="KAG0416157.1"/>
    </source>
</evidence>
<keyword evidence="2" id="KW-1185">Reference proteome</keyword>
<accession>A0AC60PA69</accession>
<dbReference type="Proteomes" id="UP000805193">
    <property type="component" value="Unassembled WGS sequence"/>
</dbReference>
<comment type="caution">
    <text evidence="1">The sequence shown here is derived from an EMBL/GenBank/DDBJ whole genome shotgun (WGS) entry which is preliminary data.</text>
</comment>
<evidence type="ECO:0000313" key="2">
    <source>
        <dbReference type="Proteomes" id="UP000805193"/>
    </source>
</evidence>
<dbReference type="EMBL" id="JABSTQ010010985">
    <property type="protein sequence ID" value="KAG0416157.1"/>
    <property type="molecule type" value="Genomic_DNA"/>
</dbReference>
<proteinExistence type="predicted"/>
<organism evidence="1 2">
    <name type="scientific">Ixodes persulcatus</name>
    <name type="common">Taiga tick</name>
    <dbReference type="NCBI Taxonomy" id="34615"/>
    <lineage>
        <taxon>Eukaryota</taxon>
        <taxon>Metazoa</taxon>
        <taxon>Ecdysozoa</taxon>
        <taxon>Arthropoda</taxon>
        <taxon>Chelicerata</taxon>
        <taxon>Arachnida</taxon>
        <taxon>Acari</taxon>
        <taxon>Parasitiformes</taxon>
        <taxon>Ixodida</taxon>
        <taxon>Ixodoidea</taxon>
        <taxon>Ixodidae</taxon>
        <taxon>Ixodinae</taxon>
        <taxon>Ixodes</taxon>
    </lineage>
</organism>
<reference evidence="1 2" key="1">
    <citation type="journal article" date="2020" name="Cell">
        <title>Large-Scale Comparative Analyses of Tick Genomes Elucidate Their Genetic Diversity and Vector Capacities.</title>
        <authorList>
            <consortium name="Tick Genome and Microbiome Consortium (TIGMIC)"/>
            <person name="Jia N."/>
            <person name="Wang J."/>
            <person name="Shi W."/>
            <person name="Du L."/>
            <person name="Sun Y."/>
            <person name="Zhan W."/>
            <person name="Jiang J.F."/>
            <person name="Wang Q."/>
            <person name="Zhang B."/>
            <person name="Ji P."/>
            <person name="Bell-Sakyi L."/>
            <person name="Cui X.M."/>
            <person name="Yuan T.T."/>
            <person name="Jiang B.G."/>
            <person name="Yang W.F."/>
            <person name="Lam T.T."/>
            <person name="Chang Q.C."/>
            <person name="Ding S.J."/>
            <person name="Wang X.J."/>
            <person name="Zhu J.G."/>
            <person name="Ruan X.D."/>
            <person name="Zhao L."/>
            <person name="Wei J.T."/>
            <person name="Ye R.Z."/>
            <person name="Que T.C."/>
            <person name="Du C.H."/>
            <person name="Zhou Y.H."/>
            <person name="Cheng J.X."/>
            <person name="Dai P.F."/>
            <person name="Guo W.B."/>
            <person name="Han X.H."/>
            <person name="Huang E.J."/>
            <person name="Li L.F."/>
            <person name="Wei W."/>
            <person name="Gao Y.C."/>
            <person name="Liu J.Z."/>
            <person name="Shao H.Z."/>
            <person name="Wang X."/>
            <person name="Wang C.C."/>
            <person name="Yang T.C."/>
            <person name="Huo Q.B."/>
            <person name="Li W."/>
            <person name="Chen H.Y."/>
            <person name="Chen S.E."/>
            <person name="Zhou L.G."/>
            <person name="Ni X.B."/>
            <person name="Tian J.H."/>
            <person name="Sheng Y."/>
            <person name="Liu T."/>
            <person name="Pan Y.S."/>
            <person name="Xia L.Y."/>
            <person name="Li J."/>
            <person name="Zhao F."/>
            <person name="Cao W.C."/>
        </authorList>
    </citation>
    <scope>NUCLEOTIDE SEQUENCE [LARGE SCALE GENOMIC DNA]</scope>
    <source>
        <strain evidence="1">Iper-2018</strain>
    </source>
</reference>
<sequence length="670" mass="75838">MVFLLYPDLCKVLSELRNLRELRLVQGGCVKSSVVSMLSRQNPTLTVLSLSGCSNVEDQCLSSLGQHCYRLECVDFSYTQITDDGIASLVQSPCRLTLKDVVRRYGHEQTRGAFRAAKRKFNERYSDDIRSAFIDCFRVDMEPGFGVRLFVTSRKRSSRPVIQYRSKRWENAVLEFSYKSAHPKDPSTVYYRCIACYRLSQQVGPTERCPVSRLTLRNGVLATDLGRPSTSHSCNPPGDSNASTVLSKRFMYEVRTNVRSSRKRPREAFDEAVSSIPERFADYDDTVRGGIQAQLNSGYGFSTKRRCLSRNRHYAALKGNTLDAILPELRVTTDSQVFLQLEDKTQGRRTLVFYAEKVLDALVGAEQVLGDGNYKYNPPEFHCPGQLYTLHTFIKGEAHPVLYALMQACDVQAYEVVFRCLQASMEGRFGHIGTLSTTATWVFDYESAAIQAAINVFRTSSGRPQIRGCAFHFAKAINARRDELGLKTLCRDNPAVHAWFTRVRHLTFVPDAFRLKFSGDLLSDKPSLQPLNAARLDQFERYFRGFWLTNSLLKDIWGQFGNRGARTTNNVEGWHNGLHSRLPSRHPDLAEFLQFLKSAQHAAQNRIQALLLDPLAVAQPQSHVIQTRNNKLHQEMDAFASFINSHPPTFVDVRNYIDRVASSGALPVSH</sequence>
<name>A0AC60PA69_IXOPE</name>
<protein>
    <submittedName>
        <fullName evidence="1">Uncharacterized protein</fullName>
    </submittedName>
</protein>